<proteinExistence type="predicted"/>
<organism evidence="1 2">
    <name type="scientific">Bugula neritina</name>
    <name type="common">Brown bryozoan</name>
    <name type="synonym">Sertularia neritina</name>
    <dbReference type="NCBI Taxonomy" id="10212"/>
    <lineage>
        <taxon>Eukaryota</taxon>
        <taxon>Metazoa</taxon>
        <taxon>Spiralia</taxon>
        <taxon>Lophotrochozoa</taxon>
        <taxon>Bryozoa</taxon>
        <taxon>Gymnolaemata</taxon>
        <taxon>Cheilostomatida</taxon>
        <taxon>Flustrina</taxon>
        <taxon>Buguloidea</taxon>
        <taxon>Bugulidae</taxon>
        <taxon>Bugula</taxon>
    </lineage>
</organism>
<reference evidence="1" key="1">
    <citation type="submission" date="2020-06" db="EMBL/GenBank/DDBJ databases">
        <title>Draft genome of Bugula neritina, a colonial animal packing powerful symbionts and potential medicines.</title>
        <authorList>
            <person name="Rayko M."/>
        </authorList>
    </citation>
    <scope>NUCLEOTIDE SEQUENCE [LARGE SCALE GENOMIC DNA]</scope>
    <source>
        <strain evidence="1">Kwan_BN1</strain>
    </source>
</reference>
<dbReference type="EMBL" id="VXIV02000654">
    <property type="protein sequence ID" value="KAF6036888.1"/>
    <property type="molecule type" value="Genomic_DNA"/>
</dbReference>
<accession>A0A7J7KGW2</accession>
<gene>
    <name evidence="1" type="ORF">EB796_004814</name>
</gene>
<keyword evidence="2" id="KW-1185">Reference proteome</keyword>
<evidence type="ECO:0000313" key="2">
    <source>
        <dbReference type="Proteomes" id="UP000593567"/>
    </source>
</evidence>
<comment type="caution">
    <text evidence="1">The sequence shown here is derived from an EMBL/GenBank/DDBJ whole genome shotgun (WGS) entry which is preliminary data.</text>
</comment>
<name>A0A7J7KGW2_BUGNE</name>
<dbReference type="AlphaFoldDB" id="A0A7J7KGW2"/>
<evidence type="ECO:0000313" key="1">
    <source>
        <dbReference type="EMBL" id="KAF6036888.1"/>
    </source>
</evidence>
<dbReference type="OrthoDB" id="8196809at2759"/>
<protein>
    <submittedName>
        <fullName evidence="1">Uncharacterized protein</fullName>
    </submittedName>
</protein>
<dbReference type="Proteomes" id="UP000593567">
    <property type="component" value="Unassembled WGS sequence"/>
</dbReference>
<sequence>MIPLISVAVFSWDSANAVPHYQKLRTRVIHIWDNRRRQPNRSAMVRPLPGGSVFLITDAPVPGKYELVSCSCR</sequence>